<evidence type="ECO:0000313" key="1">
    <source>
        <dbReference type="EMBL" id="CAK9023184.1"/>
    </source>
</evidence>
<evidence type="ECO:0000313" key="2">
    <source>
        <dbReference type="EMBL" id="CAK9023226.1"/>
    </source>
</evidence>
<proteinExistence type="predicted"/>
<accession>A0ABP0KAV7</accession>
<organism evidence="1 3">
    <name type="scientific">Durusdinium trenchii</name>
    <dbReference type="NCBI Taxonomy" id="1381693"/>
    <lineage>
        <taxon>Eukaryota</taxon>
        <taxon>Sar</taxon>
        <taxon>Alveolata</taxon>
        <taxon>Dinophyceae</taxon>
        <taxon>Suessiales</taxon>
        <taxon>Symbiodiniaceae</taxon>
        <taxon>Durusdinium</taxon>
    </lineage>
</organism>
<name>A0ABP0KAV7_9DINO</name>
<evidence type="ECO:0000313" key="3">
    <source>
        <dbReference type="Proteomes" id="UP001642464"/>
    </source>
</evidence>
<dbReference type="Proteomes" id="UP001642464">
    <property type="component" value="Unassembled WGS sequence"/>
</dbReference>
<protein>
    <submittedName>
        <fullName evidence="1">Uncharacterized protein</fullName>
    </submittedName>
</protein>
<dbReference type="EMBL" id="CAXAMM010010391">
    <property type="protein sequence ID" value="CAK9023226.1"/>
    <property type="molecule type" value="Genomic_DNA"/>
</dbReference>
<gene>
    <name evidence="1" type="ORF">SCF082_LOCUS16107</name>
    <name evidence="2" type="ORF">SCF082_LOCUS16130</name>
</gene>
<comment type="caution">
    <text evidence="1">The sequence shown here is derived from an EMBL/GenBank/DDBJ whole genome shotgun (WGS) entry which is preliminary data.</text>
</comment>
<keyword evidence="3" id="KW-1185">Reference proteome</keyword>
<dbReference type="EMBL" id="CAXAMM010010358">
    <property type="protein sequence ID" value="CAK9023184.1"/>
    <property type="molecule type" value="Genomic_DNA"/>
</dbReference>
<sequence>MGGTRHHTLGLEEIAWRRVVGLWNPQSEQELAAFLQKATATVEDYGFLCNIQPAWPGCWCLGADAETAALVVRPLNALNAESKVTMTQNTNGRSRFVSTQPA</sequence>
<reference evidence="1 3" key="1">
    <citation type="submission" date="2024-02" db="EMBL/GenBank/DDBJ databases">
        <authorList>
            <person name="Chen Y."/>
            <person name="Shah S."/>
            <person name="Dougan E. K."/>
            <person name="Thang M."/>
            <person name="Chan C."/>
        </authorList>
    </citation>
    <scope>NUCLEOTIDE SEQUENCE [LARGE SCALE GENOMIC DNA]</scope>
</reference>